<name>A0A8K0PH88_9PEZI</name>
<evidence type="ECO:0000256" key="1">
    <source>
        <dbReference type="SAM" id="SignalP"/>
    </source>
</evidence>
<evidence type="ECO:0000313" key="2">
    <source>
        <dbReference type="EMBL" id="KAG8629761.1"/>
    </source>
</evidence>
<feature type="chain" id="PRO_5035472955" evidence="1">
    <location>
        <begin position="18"/>
        <end position="205"/>
    </location>
</feature>
<dbReference type="OrthoDB" id="3916424at2759"/>
<dbReference type="Proteomes" id="UP000809789">
    <property type="component" value="Unassembled WGS sequence"/>
</dbReference>
<accession>A0A8K0PH88</accession>
<keyword evidence="3" id="KW-1185">Reference proteome</keyword>
<proteinExistence type="predicted"/>
<dbReference type="EMBL" id="JAESVG020000002">
    <property type="protein sequence ID" value="KAG8629761.1"/>
    <property type="molecule type" value="Genomic_DNA"/>
</dbReference>
<feature type="signal peptide" evidence="1">
    <location>
        <begin position="1"/>
        <end position="17"/>
    </location>
</feature>
<organism evidence="2 3">
    <name type="scientific">Elsinoe batatas</name>
    <dbReference type="NCBI Taxonomy" id="2601811"/>
    <lineage>
        <taxon>Eukaryota</taxon>
        <taxon>Fungi</taxon>
        <taxon>Dikarya</taxon>
        <taxon>Ascomycota</taxon>
        <taxon>Pezizomycotina</taxon>
        <taxon>Dothideomycetes</taxon>
        <taxon>Dothideomycetidae</taxon>
        <taxon>Myriangiales</taxon>
        <taxon>Elsinoaceae</taxon>
        <taxon>Elsinoe</taxon>
    </lineage>
</organism>
<keyword evidence="1" id="KW-0732">Signal</keyword>
<sequence>MKVPSILFALAASTALAAPTAQPEAEADARITERDGPSLVTYAVSGFRITDLTAVIKPWSIFTTTTGNSISFTAQPLSSTHMALGSSVTCQKIWTDSVLRGTGSTVVRIMSSIFAIWTSEVKCSNPNLSFYISRNYLYSYQINVNLAYTLVRSANGTAGTQYSSAFALNEKSVQLRCVKGKTNAQTCAWSGTTLSASTLSSKSVS</sequence>
<reference evidence="2" key="1">
    <citation type="submission" date="2021-07" db="EMBL/GenBank/DDBJ databases">
        <title>Elsinoe batatas strain:CRI-CJ2 Genome sequencing and assembly.</title>
        <authorList>
            <person name="Huang L."/>
        </authorList>
    </citation>
    <scope>NUCLEOTIDE SEQUENCE</scope>
    <source>
        <strain evidence="2">CRI-CJ2</strain>
    </source>
</reference>
<protein>
    <submittedName>
        <fullName evidence="2">Uncharacterized protein</fullName>
    </submittedName>
</protein>
<evidence type="ECO:0000313" key="3">
    <source>
        <dbReference type="Proteomes" id="UP000809789"/>
    </source>
</evidence>
<dbReference type="AlphaFoldDB" id="A0A8K0PH88"/>
<gene>
    <name evidence="2" type="ORF">KVT40_001380</name>
</gene>
<comment type="caution">
    <text evidence="2">The sequence shown here is derived from an EMBL/GenBank/DDBJ whole genome shotgun (WGS) entry which is preliminary data.</text>
</comment>